<dbReference type="Proteomes" id="UP000505306">
    <property type="component" value="Chromosome"/>
</dbReference>
<protein>
    <recommendedName>
        <fullName evidence="3">Peptidase S74 domain-containing protein</fullName>
    </recommendedName>
</protein>
<evidence type="ECO:0000256" key="2">
    <source>
        <dbReference type="SAM" id="SignalP"/>
    </source>
</evidence>
<evidence type="ECO:0000256" key="1">
    <source>
        <dbReference type="SAM" id="Coils"/>
    </source>
</evidence>
<keyword evidence="2" id="KW-0732">Signal</keyword>
<name>A0A6G6GNQ7_9FLAO</name>
<dbReference type="PROSITE" id="PS51688">
    <property type="entry name" value="ICA"/>
    <property type="match status" value="1"/>
</dbReference>
<keyword evidence="5" id="KW-1185">Reference proteome</keyword>
<dbReference type="Pfam" id="PF13884">
    <property type="entry name" value="Peptidase_S74"/>
    <property type="match status" value="1"/>
</dbReference>
<evidence type="ECO:0000313" key="4">
    <source>
        <dbReference type="EMBL" id="QIE60215.1"/>
    </source>
</evidence>
<sequence length="932" mass="97487">MKKGIVLFTLLVNLTMLAQVGINTTTPNAILDIAASDATNPLASDGLLIPRIDIFPTTNPGLDQDGMLVYLRSTVGVNTPGIYIWNNSAGSWEKLSIGSVGGWLLPGNAGTNAATNFLGTTDNVSLAFRTNNIERLQIDANGSLQSPSTNVRWGNLSGSSLTTGYGNLLFGDSSGSNITTGASNILLGNNAGTGVSTGNSVIAIGLSALRQYQGTIGAIAIGPYASTNATTGTSSLALGFHALSSNTTGNANIAIGNGALRHGNTPNNNLAIGQSALSVNNGFNNVSIGLGSLISNTSGSNNTVVGKEAGLRNTGSGNTIMGYFASIFTTTGHDNTIIGNQAGRNGDMGNDNVLLGANSGRQLNGASNVFIGNDSGSTLTNVSNLLVIDNSSTTSPLVYGEFDTNRFRINGTIQSGNPATTGYAFPSIDGTANQVMQTDGSGTLSWINASSLSGNDWSLTGNTGTDASVNFMGTIDDVDISFRRNNTNFGSLETSNLSIGNESLRISTGTENTAFGNTALRSNSTGSNNTALGHYAGQYITTGSQNTAIGNRALWYGSTGDNNIAVGSRSLRDNSSGANNVAMGVVALFHATSANNNVAIGSGALQENITGSDNVSLGYFSALRHTTSTNNVYIGSLAALGSSGTTYTSANNVMIGHSSGLNSGSVTGNVFLGYQSGASETNSNRLYIENSSTSSPLVYGEFDTNVVRVNGDFQINDINITTQKGLLQNDDSFVHGVDATIDFGGGGNHIMLSSQEGGTETGGIHLDGNSVTVWSPADNNRAFRVLDEDFWGDSDGNPFNNNAELAYIDNSGQYVQASDRRRKQNINVISASLDKINKINGYTYEYKINSTERSKGERPKKTSGVLAQELQKILPEAVQVSEDNEYFVHYAGITPLLIEGIKELNQENIQLKKEQSELKLRLEKLEKLLLKE</sequence>
<dbReference type="AlphaFoldDB" id="A0A6G6GNQ7"/>
<reference evidence="4 5" key="1">
    <citation type="submission" date="2020-02" db="EMBL/GenBank/DDBJ databases">
        <title>Complete genome sequence of Flavobacteriaceae bacterium.</title>
        <authorList>
            <person name="Kim S.-J."/>
            <person name="Kim Y.-S."/>
            <person name="Kim K.-H."/>
        </authorList>
    </citation>
    <scope>NUCLEOTIDE SEQUENCE [LARGE SCALE GENOMIC DNA]</scope>
    <source>
        <strain evidence="4 5">RR4-40</strain>
    </source>
</reference>
<dbReference type="InterPro" id="IPR030392">
    <property type="entry name" value="S74_ICA"/>
</dbReference>
<feature type="signal peptide" evidence="2">
    <location>
        <begin position="1"/>
        <end position="18"/>
    </location>
</feature>
<organism evidence="4 5">
    <name type="scientific">Rasiella rasia</name>
    <dbReference type="NCBI Taxonomy" id="2744027"/>
    <lineage>
        <taxon>Bacteria</taxon>
        <taxon>Pseudomonadati</taxon>
        <taxon>Bacteroidota</taxon>
        <taxon>Flavobacteriia</taxon>
        <taxon>Flavobacteriales</taxon>
        <taxon>Flavobacteriaceae</taxon>
        <taxon>Rasiella</taxon>
    </lineage>
</organism>
<accession>A0A6G6GNQ7</accession>
<evidence type="ECO:0000259" key="3">
    <source>
        <dbReference type="PROSITE" id="PS51688"/>
    </source>
</evidence>
<gene>
    <name evidence="4" type="ORF">G5B37_11785</name>
</gene>
<evidence type="ECO:0000313" key="5">
    <source>
        <dbReference type="Proteomes" id="UP000505306"/>
    </source>
</evidence>
<dbReference type="RefSeq" id="WP_164680227.1">
    <property type="nucleotide sequence ID" value="NZ_CP049057.1"/>
</dbReference>
<feature type="coiled-coil region" evidence="1">
    <location>
        <begin position="901"/>
        <end position="928"/>
    </location>
</feature>
<feature type="chain" id="PRO_5026031069" description="Peptidase S74 domain-containing protein" evidence="2">
    <location>
        <begin position="19"/>
        <end position="932"/>
    </location>
</feature>
<dbReference type="EMBL" id="CP049057">
    <property type="protein sequence ID" value="QIE60215.1"/>
    <property type="molecule type" value="Genomic_DNA"/>
</dbReference>
<dbReference type="InterPro" id="IPR011049">
    <property type="entry name" value="Serralysin-like_metalloprot_C"/>
</dbReference>
<feature type="domain" description="Peptidase S74" evidence="3">
    <location>
        <begin position="818"/>
        <end position="915"/>
    </location>
</feature>
<dbReference type="KEGG" id="mgel:G5B37_11785"/>
<keyword evidence="1" id="KW-0175">Coiled coil</keyword>
<dbReference type="Gene3D" id="2.150.10.10">
    <property type="entry name" value="Serralysin-like metalloprotease, C-terminal"/>
    <property type="match status" value="2"/>
</dbReference>
<proteinExistence type="predicted"/>